<comment type="caution">
    <text evidence="1">The sequence shown here is derived from an EMBL/GenBank/DDBJ whole genome shotgun (WGS) entry which is preliminary data.</text>
</comment>
<dbReference type="Proteomes" id="UP000178370">
    <property type="component" value="Unassembled WGS sequence"/>
</dbReference>
<gene>
    <name evidence="1" type="ORF">A2763_01440</name>
</gene>
<sequence length="114" mass="13230">MGIVIPWEPFCLTARFRLDEIKYCWEATIFFGAFETSECAYEWFDGIKPLIPEDIEDLGKHVYAYGWREVWDLEPVKPMRWVSSAVAVGNDLRALIRQSGRVIPRPNLLIVHSS</sequence>
<dbReference type="EMBL" id="MFKV01000015">
    <property type="protein sequence ID" value="OGG50307.1"/>
    <property type="molecule type" value="Genomic_DNA"/>
</dbReference>
<organism evidence="1 2">
    <name type="scientific">Candidatus Kaiserbacteria bacterium RIFCSPHIGHO2_01_FULL_54_36</name>
    <dbReference type="NCBI Taxonomy" id="1798482"/>
    <lineage>
        <taxon>Bacteria</taxon>
        <taxon>Candidatus Kaiseribacteriota</taxon>
    </lineage>
</organism>
<protein>
    <submittedName>
        <fullName evidence="1">Uncharacterized protein</fullName>
    </submittedName>
</protein>
<accession>A0A1F6CML9</accession>
<reference evidence="1 2" key="1">
    <citation type="journal article" date="2016" name="Nat. Commun.">
        <title>Thousands of microbial genomes shed light on interconnected biogeochemical processes in an aquifer system.</title>
        <authorList>
            <person name="Anantharaman K."/>
            <person name="Brown C.T."/>
            <person name="Hug L.A."/>
            <person name="Sharon I."/>
            <person name="Castelle C.J."/>
            <person name="Probst A.J."/>
            <person name="Thomas B.C."/>
            <person name="Singh A."/>
            <person name="Wilkins M.J."/>
            <person name="Karaoz U."/>
            <person name="Brodie E.L."/>
            <person name="Williams K.H."/>
            <person name="Hubbard S.S."/>
            <person name="Banfield J.F."/>
        </authorList>
    </citation>
    <scope>NUCLEOTIDE SEQUENCE [LARGE SCALE GENOMIC DNA]</scope>
</reference>
<evidence type="ECO:0000313" key="1">
    <source>
        <dbReference type="EMBL" id="OGG50307.1"/>
    </source>
</evidence>
<name>A0A1F6CML9_9BACT</name>
<dbReference type="STRING" id="1798482.A2763_01440"/>
<dbReference type="AlphaFoldDB" id="A0A1F6CML9"/>
<proteinExistence type="predicted"/>
<evidence type="ECO:0000313" key="2">
    <source>
        <dbReference type="Proteomes" id="UP000178370"/>
    </source>
</evidence>